<feature type="region of interest" description="Disordered" evidence="10">
    <location>
        <begin position="522"/>
        <end position="551"/>
    </location>
</feature>
<evidence type="ECO:0000256" key="4">
    <source>
        <dbReference type="ARBA" id="ARBA00022490"/>
    </source>
</evidence>
<accession>A0A5Q2RMM9</accession>
<evidence type="ECO:0000256" key="5">
    <source>
        <dbReference type="ARBA" id="ARBA00023152"/>
    </source>
</evidence>
<dbReference type="CDD" id="cd05015">
    <property type="entry name" value="SIS_PGI_1"/>
    <property type="match status" value="1"/>
</dbReference>
<evidence type="ECO:0000256" key="1">
    <source>
        <dbReference type="ARBA" id="ARBA00004926"/>
    </source>
</evidence>
<evidence type="ECO:0000256" key="9">
    <source>
        <dbReference type="RuleBase" id="RU000612"/>
    </source>
</evidence>
<dbReference type="InterPro" id="IPR023096">
    <property type="entry name" value="G6P_Isomerase_C"/>
</dbReference>
<dbReference type="PROSITE" id="PS51463">
    <property type="entry name" value="P_GLUCOSE_ISOMERASE_3"/>
    <property type="match status" value="1"/>
</dbReference>
<dbReference type="PRINTS" id="PR00662">
    <property type="entry name" value="G6PISOMERASE"/>
</dbReference>
<feature type="active site" evidence="8">
    <location>
        <position position="389"/>
    </location>
</feature>
<name>A0A5Q2RMM9_9ACTN</name>
<dbReference type="UniPathway" id="UPA00138"/>
<dbReference type="HAMAP" id="MF_00473">
    <property type="entry name" value="G6P_isomerase"/>
    <property type="match status" value="1"/>
</dbReference>
<dbReference type="EMBL" id="CP045851">
    <property type="protein sequence ID" value="QGG96192.1"/>
    <property type="molecule type" value="Genomic_DNA"/>
</dbReference>
<evidence type="ECO:0000313" key="11">
    <source>
        <dbReference type="EMBL" id="QGG96192.1"/>
    </source>
</evidence>
<dbReference type="NCBIfam" id="NF001211">
    <property type="entry name" value="PRK00179.1"/>
    <property type="match status" value="1"/>
</dbReference>
<evidence type="ECO:0000256" key="6">
    <source>
        <dbReference type="ARBA" id="ARBA00023235"/>
    </source>
</evidence>
<dbReference type="CDD" id="cd05016">
    <property type="entry name" value="SIS_PGI_2"/>
    <property type="match status" value="1"/>
</dbReference>
<keyword evidence="12" id="KW-1185">Reference proteome</keyword>
<dbReference type="GO" id="GO:0006094">
    <property type="term" value="P:gluconeogenesis"/>
    <property type="evidence" value="ECO:0007669"/>
    <property type="project" value="UniProtKB-UniRule"/>
</dbReference>
<dbReference type="PROSITE" id="PS00765">
    <property type="entry name" value="P_GLUCOSE_ISOMERASE_1"/>
    <property type="match status" value="1"/>
</dbReference>
<dbReference type="PROSITE" id="PS00174">
    <property type="entry name" value="P_GLUCOSE_ISOMERASE_2"/>
    <property type="match status" value="1"/>
</dbReference>
<dbReference type="UniPathway" id="UPA00109">
    <property type="reaction ID" value="UER00181"/>
</dbReference>
<dbReference type="FunFam" id="3.40.50.10490:FF:000018">
    <property type="entry name" value="Glucose-6-phosphate isomerase"/>
    <property type="match status" value="1"/>
</dbReference>
<dbReference type="Gene3D" id="3.40.50.10490">
    <property type="entry name" value="Glucose-6-phosphate isomerase like protein, domain 1"/>
    <property type="match status" value="2"/>
</dbReference>
<comment type="pathway">
    <text evidence="8">Carbohydrate biosynthesis; gluconeogenesis.</text>
</comment>
<dbReference type="Pfam" id="PF00342">
    <property type="entry name" value="PGI"/>
    <property type="match status" value="1"/>
</dbReference>
<comment type="pathway">
    <text evidence="1 8 9">Carbohydrate degradation; glycolysis; D-glyceraldehyde 3-phosphate and glycerone phosphate from D-glucose: step 2/4.</text>
</comment>
<feature type="active site" description="Proton donor" evidence="8">
    <location>
        <position position="358"/>
    </location>
</feature>
<dbReference type="Proteomes" id="UP000334019">
    <property type="component" value="Chromosome"/>
</dbReference>
<dbReference type="InterPro" id="IPR001672">
    <property type="entry name" value="G6P_Isomerase"/>
</dbReference>
<keyword evidence="6 8" id="KW-0413">Isomerase</keyword>
<dbReference type="GO" id="GO:0048029">
    <property type="term" value="F:monosaccharide binding"/>
    <property type="evidence" value="ECO:0007669"/>
    <property type="project" value="TreeGrafter"/>
</dbReference>
<dbReference type="InterPro" id="IPR035482">
    <property type="entry name" value="SIS_PGI_2"/>
</dbReference>
<dbReference type="PANTHER" id="PTHR11469">
    <property type="entry name" value="GLUCOSE-6-PHOSPHATE ISOMERASE"/>
    <property type="match status" value="1"/>
</dbReference>
<feature type="active site" evidence="8">
    <location>
        <position position="509"/>
    </location>
</feature>
<dbReference type="PANTHER" id="PTHR11469:SF1">
    <property type="entry name" value="GLUCOSE-6-PHOSPHATE ISOMERASE"/>
    <property type="match status" value="1"/>
</dbReference>
<evidence type="ECO:0000256" key="2">
    <source>
        <dbReference type="ARBA" id="ARBA00006604"/>
    </source>
</evidence>
<evidence type="ECO:0000256" key="3">
    <source>
        <dbReference type="ARBA" id="ARBA00022432"/>
    </source>
</evidence>
<comment type="subcellular location">
    <subcellularLocation>
        <location evidence="8">Cytoplasm</location>
    </subcellularLocation>
</comment>
<reference evidence="11 12" key="1">
    <citation type="submission" date="2019-11" db="EMBL/GenBank/DDBJ databases">
        <authorList>
            <person name="He Y."/>
        </authorList>
    </citation>
    <scope>NUCLEOTIDE SEQUENCE [LARGE SCALE GENOMIC DNA]</scope>
    <source>
        <strain evidence="11 12">SCSIO 58843</strain>
    </source>
</reference>
<protein>
    <recommendedName>
        <fullName evidence="8">Glucose-6-phosphate isomerase</fullName>
        <shortName evidence="8">GPI</shortName>
        <ecNumber evidence="8">5.3.1.9</ecNumber>
    </recommendedName>
    <alternativeName>
        <fullName evidence="8">Phosphoglucose isomerase</fullName>
        <shortName evidence="8">PGI</shortName>
    </alternativeName>
    <alternativeName>
        <fullName evidence="8">Phosphohexose isomerase</fullName>
        <shortName evidence="8">PHI</shortName>
    </alternativeName>
</protein>
<keyword evidence="4 8" id="KW-0963">Cytoplasm</keyword>
<keyword evidence="3 8" id="KW-0312">Gluconeogenesis</keyword>
<dbReference type="GO" id="GO:0006096">
    <property type="term" value="P:glycolytic process"/>
    <property type="evidence" value="ECO:0007669"/>
    <property type="project" value="UniProtKB-UniRule"/>
</dbReference>
<dbReference type="InterPro" id="IPR018189">
    <property type="entry name" value="Phosphoglucose_isomerase_CS"/>
</dbReference>
<dbReference type="RefSeq" id="WP_153760298.1">
    <property type="nucleotide sequence ID" value="NZ_CP045851.1"/>
</dbReference>
<keyword evidence="5 8" id="KW-0324">Glycolysis</keyword>
<dbReference type="InterPro" id="IPR046348">
    <property type="entry name" value="SIS_dom_sf"/>
</dbReference>
<evidence type="ECO:0000313" key="12">
    <source>
        <dbReference type="Proteomes" id="UP000334019"/>
    </source>
</evidence>
<dbReference type="GO" id="GO:0097367">
    <property type="term" value="F:carbohydrate derivative binding"/>
    <property type="evidence" value="ECO:0007669"/>
    <property type="project" value="InterPro"/>
</dbReference>
<dbReference type="SUPFAM" id="SSF53697">
    <property type="entry name" value="SIS domain"/>
    <property type="match status" value="1"/>
</dbReference>
<comment type="similarity">
    <text evidence="2 8 9">Belongs to the GPI family.</text>
</comment>
<evidence type="ECO:0000256" key="7">
    <source>
        <dbReference type="ARBA" id="ARBA00029321"/>
    </source>
</evidence>
<dbReference type="KEGG" id="atq:GH723_14375"/>
<comment type="catalytic activity">
    <reaction evidence="7 8 9">
        <text>alpha-D-glucose 6-phosphate = beta-D-fructose 6-phosphate</text>
        <dbReference type="Rhea" id="RHEA:11816"/>
        <dbReference type="ChEBI" id="CHEBI:57634"/>
        <dbReference type="ChEBI" id="CHEBI:58225"/>
        <dbReference type="EC" id="5.3.1.9"/>
    </reaction>
</comment>
<dbReference type="AlphaFoldDB" id="A0A5Q2RMM9"/>
<evidence type="ECO:0000256" key="8">
    <source>
        <dbReference type="HAMAP-Rule" id="MF_00473"/>
    </source>
</evidence>
<organism evidence="11 12">
    <name type="scientific">Actinomarinicola tropica</name>
    <dbReference type="NCBI Taxonomy" id="2789776"/>
    <lineage>
        <taxon>Bacteria</taxon>
        <taxon>Bacillati</taxon>
        <taxon>Actinomycetota</taxon>
        <taxon>Acidimicrobiia</taxon>
        <taxon>Acidimicrobiales</taxon>
        <taxon>Iamiaceae</taxon>
        <taxon>Actinomarinicola</taxon>
    </lineage>
</organism>
<sequence length="551" mass="60178">MPDATEPRSPIGTSPEWEALRAHHAEVAPRHLRDLLVEPGRLEAMTLDLPGIHADLSKHRATPDTLRLLAEVAERAGLRERIDAMFRGDAINTTEGRSVLHVALRAPRGEVIRVDGRDVVADVHEVLDRMRDAARRIRDGEWRGATGQPIRAIVNIGIGGSDLGPAMVVEALRTRTDPDRIHRFVSNVDGADIDWALRDLDPATTLFIVASKTFTTVETLTNARTARRWLVDALGEDAVARHFLALSTNEAEVVEFGIEPANMFGFWDWVGGRYSVGSAIGLSVMLAIGPDGFDELLAGFRAVDEHLRDAPFERNLPVLMGLLGVWYVNLFGASSHAVLPYAQELSRFPAYLQQLEMESNGKSVTLDGQRVGWSTGPVVWGEPGTNGQHAFFQLLHQGTVLVPADFIGVVEPNHPLGHHHDLLVANLLAQTEALAAGRTAAAVRAEGVPEALVPHKVFEGNRPTTTLLCDRLDPRTLGSLIALYEHKVLTQSVVWGINAFDQWGVELGKALATRIGPELDPASTVDPDAAHDPSTAALVRRYRSRTRPDAH</sequence>
<gene>
    <name evidence="8" type="primary">pgi</name>
    <name evidence="11" type="ORF">GH723_14375</name>
</gene>
<dbReference type="GO" id="GO:0004347">
    <property type="term" value="F:glucose-6-phosphate isomerase activity"/>
    <property type="evidence" value="ECO:0007669"/>
    <property type="project" value="UniProtKB-UniRule"/>
</dbReference>
<dbReference type="Gene3D" id="1.10.1390.10">
    <property type="match status" value="1"/>
</dbReference>
<dbReference type="EC" id="5.3.1.9" evidence="8"/>
<dbReference type="GO" id="GO:0051156">
    <property type="term" value="P:glucose 6-phosphate metabolic process"/>
    <property type="evidence" value="ECO:0007669"/>
    <property type="project" value="TreeGrafter"/>
</dbReference>
<proteinExistence type="inferred from homology"/>
<comment type="function">
    <text evidence="8">Catalyzes the reversible isomerization of glucose-6-phosphate to fructose-6-phosphate.</text>
</comment>
<dbReference type="GO" id="GO:0005829">
    <property type="term" value="C:cytosol"/>
    <property type="evidence" value="ECO:0007669"/>
    <property type="project" value="TreeGrafter"/>
</dbReference>
<dbReference type="InterPro" id="IPR035476">
    <property type="entry name" value="SIS_PGI_1"/>
</dbReference>
<evidence type="ECO:0000256" key="10">
    <source>
        <dbReference type="SAM" id="MobiDB-lite"/>
    </source>
</evidence>